<protein>
    <submittedName>
        <fullName evidence="1">Clr5 domain-containing protein</fullName>
    </submittedName>
</protein>
<proteinExistence type="predicted"/>
<dbReference type="EMBL" id="CP151260">
    <property type="protein sequence ID" value="WZH40730.1"/>
    <property type="molecule type" value="Genomic_DNA"/>
</dbReference>
<gene>
    <name evidence="1" type="ORF">QYS62_001668</name>
</gene>
<sequence length="249" mass="28400">MDARYESGIKRTDAIYRPSLLQIYVPQSISQQLNKIDLAIISNINGLDNVLEVIIRHCEAKPHDLDISLQACRAKCALAKCHNNAGNFEQALNLLKDARRSITPFLSVNEEPMSRKTIQTVKTLAYQFLEMKDESSCNAVLEDVVSSLEARFQVFDCDVNERELLLDFVLTVAFHFHGVAAWDKCRYWVERGYGLAIRMHGLRSQEARRFQKILDKEDFDMRSSISVHDLMKLSGGFFTIRLVSNPASL</sequence>
<organism evidence="1 2">
    <name type="scientific">Fusarium acuminatum</name>
    <dbReference type="NCBI Taxonomy" id="5515"/>
    <lineage>
        <taxon>Eukaryota</taxon>
        <taxon>Fungi</taxon>
        <taxon>Dikarya</taxon>
        <taxon>Ascomycota</taxon>
        <taxon>Pezizomycotina</taxon>
        <taxon>Sordariomycetes</taxon>
        <taxon>Hypocreomycetidae</taxon>
        <taxon>Hypocreales</taxon>
        <taxon>Nectriaceae</taxon>
        <taxon>Fusarium</taxon>
        <taxon>Fusarium tricinctum species complex</taxon>
    </lineage>
</organism>
<name>A0ABZ2WJX7_9HYPO</name>
<dbReference type="Proteomes" id="UP001489902">
    <property type="component" value="Chromosome 1"/>
</dbReference>
<evidence type="ECO:0000313" key="2">
    <source>
        <dbReference type="Proteomes" id="UP001489902"/>
    </source>
</evidence>
<accession>A0ABZ2WJX7</accession>
<keyword evidence="2" id="KW-1185">Reference proteome</keyword>
<evidence type="ECO:0000313" key="1">
    <source>
        <dbReference type="EMBL" id="WZH40730.1"/>
    </source>
</evidence>
<reference evidence="1 2" key="1">
    <citation type="submission" date="2024-04" db="EMBL/GenBank/DDBJ databases">
        <title>Complete genome sequence of Fusarium acuminatum.</title>
        <authorList>
            <person name="Lan B."/>
        </authorList>
    </citation>
    <scope>NUCLEOTIDE SEQUENCE [LARGE SCALE GENOMIC DNA]</scope>
    <source>
        <strain evidence="1">1A</strain>
    </source>
</reference>